<evidence type="ECO:0000313" key="4">
    <source>
        <dbReference type="EMBL" id="RQH10627.1"/>
    </source>
</evidence>
<keyword evidence="4" id="KW-0418">Kinase</keyword>
<dbReference type="CDD" id="cd05121">
    <property type="entry name" value="ABC1_ADCK3-like"/>
    <property type="match status" value="1"/>
</dbReference>
<reference evidence="4 5" key="1">
    <citation type="journal article" date="2018" name="ACS Chem. Biol.">
        <title>Ketoreductase domain dysfunction expands chemodiversity: malyngamide biosynthesis in the cyanobacterium Okeania hirsuta.</title>
        <authorList>
            <person name="Moss N.A."/>
            <person name="Leao T."/>
            <person name="Rankin M."/>
            <person name="McCullough T.M."/>
            <person name="Qu P."/>
            <person name="Korobeynikov A."/>
            <person name="Smith J.L."/>
            <person name="Gerwick L."/>
            <person name="Gerwick W.H."/>
        </authorList>
    </citation>
    <scope>NUCLEOTIDE SEQUENCE [LARGE SCALE GENOMIC DNA]</scope>
    <source>
        <strain evidence="4 5">PAB10Feb10-1</strain>
    </source>
</reference>
<feature type="domain" description="ABC1 atypical kinase-like" evidence="3">
    <location>
        <begin position="101"/>
        <end position="356"/>
    </location>
</feature>
<dbReference type="Pfam" id="PF03109">
    <property type="entry name" value="ABC1"/>
    <property type="match status" value="1"/>
</dbReference>
<comment type="similarity">
    <text evidence="1">Belongs to the protein kinase superfamily. ADCK protein kinase family.</text>
</comment>
<evidence type="ECO:0000256" key="2">
    <source>
        <dbReference type="SAM" id="Phobius"/>
    </source>
</evidence>
<dbReference type="PANTHER" id="PTHR10566:SF113">
    <property type="entry name" value="PROTEIN ACTIVITY OF BC1 COMPLEX KINASE 7, CHLOROPLASTIC"/>
    <property type="match status" value="1"/>
</dbReference>
<dbReference type="InterPro" id="IPR050154">
    <property type="entry name" value="UbiB_kinase"/>
</dbReference>
<dbReference type="InterPro" id="IPR004147">
    <property type="entry name" value="ABC1_dom"/>
</dbReference>
<protein>
    <submittedName>
        <fullName evidence="4">AarF/ABC1/UbiB kinase family protein</fullName>
    </submittedName>
</protein>
<feature type="transmembrane region" description="Helical" evidence="2">
    <location>
        <begin position="567"/>
        <end position="588"/>
    </location>
</feature>
<keyword evidence="5" id="KW-1185">Reference proteome</keyword>
<keyword evidence="2" id="KW-0812">Transmembrane</keyword>
<feature type="transmembrane region" description="Helical" evidence="2">
    <location>
        <begin position="515"/>
        <end position="536"/>
    </location>
</feature>
<gene>
    <name evidence="4" type="ORF">D5R40_35425</name>
</gene>
<dbReference type="GO" id="GO:0016301">
    <property type="term" value="F:kinase activity"/>
    <property type="evidence" value="ECO:0007669"/>
    <property type="project" value="UniProtKB-KW"/>
</dbReference>
<dbReference type="InterPro" id="IPR011009">
    <property type="entry name" value="Kinase-like_dom_sf"/>
</dbReference>
<dbReference type="Gene3D" id="1.10.510.10">
    <property type="entry name" value="Transferase(Phosphotransferase) domain 1"/>
    <property type="match status" value="1"/>
</dbReference>
<dbReference type="PANTHER" id="PTHR10566">
    <property type="entry name" value="CHAPERONE-ACTIVITY OF BC1 COMPLEX CABC1 -RELATED"/>
    <property type="match status" value="1"/>
</dbReference>
<accession>A0A3N6NN79</accession>
<evidence type="ECO:0000259" key="3">
    <source>
        <dbReference type="Pfam" id="PF03109"/>
    </source>
</evidence>
<proteinExistence type="inferred from homology"/>
<evidence type="ECO:0000313" key="5">
    <source>
        <dbReference type="Proteomes" id="UP000269154"/>
    </source>
</evidence>
<organism evidence="4 5">
    <name type="scientific">Okeania hirsuta</name>
    <dbReference type="NCBI Taxonomy" id="1458930"/>
    <lineage>
        <taxon>Bacteria</taxon>
        <taxon>Bacillati</taxon>
        <taxon>Cyanobacteriota</taxon>
        <taxon>Cyanophyceae</taxon>
        <taxon>Oscillatoriophycideae</taxon>
        <taxon>Oscillatoriales</taxon>
        <taxon>Microcoleaceae</taxon>
        <taxon>Okeania</taxon>
    </lineage>
</organism>
<keyword evidence="2" id="KW-1133">Transmembrane helix</keyword>
<evidence type="ECO:0000256" key="1">
    <source>
        <dbReference type="ARBA" id="ARBA00009670"/>
    </source>
</evidence>
<dbReference type="EMBL" id="RCBY01000716">
    <property type="protein sequence ID" value="RQH10627.1"/>
    <property type="molecule type" value="Genomic_DNA"/>
</dbReference>
<name>A0A3N6NN79_9CYAN</name>
<keyword evidence="2" id="KW-0472">Membrane</keyword>
<sequence>MIKKKYIPTPIVEKKKRKKVKVVENLETRRLSTLYVIWRFLVYFARIQYRKFTGKADVQKTATQLREIFEEFGGFWVKAGQILALRTDLFPQEVCDELRSLQYEALGFPFEIARSTIESELGAPIEKIFESFDEEPFAAASIAQIHRAVLLKKKNKKKISVVVKVQRPGLADAFKRDLDVIKIFVNLLVSLNFATYFRWNDFVAELDKTFKEELDFRYEAANGRRMKKNLKFHKIYVPTVYQKYCKRRVLVMEFIDGVLMSDYIKTLLSDRARVKQWDDENDVDSKEVGEKLFLSLLRQIFEDNLYHGDLHPGNIILLRKSKFVLIDMGSTGTLDAEFRRIYFNYINALSEGDFPKASDYYIQLGVDVPKANIPRVRVDMARGFDSWSAKSELKGLSYREKSLGGATQEVNQVIFENEIPTNWTLLKISRSFFALDGSLQYLLPELNTFKIIKKYNKEADRRALINSLRPENIRASLKQLSDTVSQYNDLILPQLRQQTIPFELTVNRSATTLAVILRSLSSVLLIGGFGTLYVFLYQQYFEIIQPINVEVVDEVVRQLPYIPYLEWVGILIVGGLTFRVLLACVNILERKEFGN</sequence>
<keyword evidence="4" id="KW-0808">Transferase</keyword>
<comment type="caution">
    <text evidence="4">The sequence shown here is derived from an EMBL/GenBank/DDBJ whole genome shotgun (WGS) entry which is preliminary data.</text>
</comment>
<dbReference type="Proteomes" id="UP000269154">
    <property type="component" value="Unassembled WGS sequence"/>
</dbReference>
<dbReference type="SUPFAM" id="SSF56112">
    <property type="entry name" value="Protein kinase-like (PK-like)"/>
    <property type="match status" value="1"/>
</dbReference>
<dbReference type="OrthoDB" id="9795390at2"/>
<dbReference type="AlphaFoldDB" id="A0A3N6NN79"/>
<dbReference type="RefSeq" id="WP_124155966.1">
    <property type="nucleotide sequence ID" value="NZ_CAWOLW010000686.1"/>
</dbReference>